<evidence type="ECO:0000313" key="3">
    <source>
        <dbReference type="EMBL" id="SRX82501.1"/>
    </source>
</evidence>
<dbReference type="STRING" id="39692.BST38_19455"/>
<reference evidence="3 4" key="1">
    <citation type="submission" date="2018-05" db="EMBL/GenBank/DDBJ databases">
        <authorList>
            <consortium name="IHU Genomes"/>
        </authorList>
    </citation>
    <scope>NUCLEOTIDE SEQUENCE [LARGE SCALE GENOMIC DNA]</scope>
    <source>
        <strain evidence="3 4">P7335</strain>
    </source>
</reference>
<dbReference type="AlphaFoldDB" id="A0A375YN55"/>
<accession>A0A375YN55</accession>
<dbReference type="Pfam" id="PF00582">
    <property type="entry name" value="Usp"/>
    <property type="match status" value="1"/>
</dbReference>
<sequence>MPSSQAVLVGIDGSPSSAAAALWAIEEASARDLPLRLIHVVAGLQDPRSTNDADALVHEMLALIHTRTHAVRCEAHVLRGEPVDVLIQQSRTAAMLCLGSVGRRHGGIGRLGSTAAALPSRTNCAVAIIHSDSSQTDNSRWVVAEVGEFPTGDGVLGYAVEEAMLRRRPLRVVATWPSRYPDVYDNRAQAAKARMVRAAWQRHLTPFRAHHSQLDVRVEATPGNILNYLARQRHRIGLAVVPGIRATGIAEFLDVSRDAGAADLCFDVLICAPSCPNYVA</sequence>
<proteinExistence type="inferred from homology"/>
<comment type="similarity">
    <text evidence="1">Belongs to the universal stress protein A family.</text>
</comment>
<feature type="domain" description="UspA" evidence="2">
    <location>
        <begin position="6"/>
        <end position="130"/>
    </location>
</feature>
<evidence type="ECO:0000259" key="2">
    <source>
        <dbReference type="Pfam" id="PF00582"/>
    </source>
</evidence>
<dbReference type="SUPFAM" id="SSF52402">
    <property type="entry name" value="Adenine nucleotide alpha hydrolases-like"/>
    <property type="match status" value="1"/>
</dbReference>
<dbReference type="InterPro" id="IPR014729">
    <property type="entry name" value="Rossmann-like_a/b/a_fold"/>
</dbReference>
<keyword evidence="4" id="KW-1185">Reference proteome</keyword>
<organism evidence="3 4">
    <name type="scientific">Mycolicibacterium parafortuitum</name>
    <name type="common">Mycobacterium parafortuitum</name>
    <dbReference type="NCBI Taxonomy" id="39692"/>
    <lineage>
        <taxon>Bacteria</taxon>
        <taxon>Bacillati</taxon>
        <taxon>Actinomycetota</taxon>
        <taxon>Actinomycetes</taxon>
        <taxon>Mycobacteriales</taxon>
        <taxon>Mycobacteriaceae</taxon>
        <taxon>Mycolicibacterium</taxon>
    </lineage>
</organism>
<evidence type="ECO:0000313" key="4">
    <source>
        <dbReference type="Proteomes" id="UP000252008"/>
    </source>
</evidence>
<name>A0A375YN55_MYCPF</name>
<dbReference type="EMBL" id="UEGS01000001">
    <property type="protein sequence ID" value="SRX82501.1"/>
    <property type="molecule type" value="Genomic_DNA"/>
</dbReference>
<gene>
    <name evidence="3" type="ORF">MPP7335_04261</name>
</gene>
<protein>
    <submittedName>
        <fullName evidence="3">Universal stress protein family protein [Mycobacterium tuberculosis H37Rv]</fullName>
    </submittedName>
</protein>
<dbReference type="RefSeq" id="WP_165761614.1">
    <property type="nucleotide sequence ID" value="NZ_MVID01000019.1"/>
</dbReference>
<dbReference type="InterPro" id="IPR006016">
    <property type="entry name" value="UspA"/>
</dbReference>
<dbReference type="Gene3D" id="3.40.50.620">
    <property type="entry name" value="HUPs"/>
    <property type="match status" value="2"/>
</dbReference>
<evidence type="ECO:0000256" key="1">
    <source>
        <dbReference type="ARBA" id="ARBA00008791"/>
    </source>
</evidence>
<dbReference type="PANTHER" id="PTHR46268:SF6">
    <property type="entry name" value="UNIVERSAL STRESS PROTEIN UP12"/>
    <property type="match status" value="1"/>
</dbReference>
<dbReference type="Proteomes" id="UP000252008">
    <property type="component" value="Unassembled WGS sequence"/>
</dbReference>
<dbReference type="PANTHER" id="PTHR46268">
    <property type="entry name" value="STRESS RESPONSE PROTEIN NHAX"/>
    <property type="match status" value="1"/>
</dbReference>